<reference evidence="2" key="1">
    <citation type="journal article" date="2020" name="bioRxiv">
        <title>Comparative genomics of Chlamydomonas.</title>
        <authorList>
            <person name="Craig R.J."/>
            <person name="Hasan A.R."/>
            <person name="Ness R.W."/>
            <person name="Keightley P.D."/>
        </authorList>
    </citation>
    <scope>NUCLEOTIDE SEQUENCE</scope>
    <source>
        <strain evidence="2">SAG 7.73</strain>
    </source>
</reference>
<evidence type="ECO:0000313" key="3">
    <source>
        <dbReference type="Proteomes" id="UP000650467"/>
    </source>
</evidence>
<evidence type="ECO:0000256" key="1">
    <source>
        <dbReference type="SAM" id="MobiDB-lite"/>
    </source>
</evidence>
<dbReference type="EMBL" id="JAEHOC010000002">
    <property type="protein sequence ID" value="KAG2444240.1"/>
    <property type="molecule type" value="Genomic_DNA"/>
</dbReference>
<dbReference type="OrthoDB" id="10680101at2759"/>
<dbReference type="Proteomes" id="UP000650467">
    <property type="component" value="Unassembled WGS sequence"/>
</dbReference>
<feature type="compositionally biased region" description="Polar residues" evidence="1">
    <location>
        <begin position="30"/>
        <end position="40"/>
    </location>
</feature>
<proteinExistence type="predicted"/>
<comment type="caution">
    <text evidence="2">The sequence shown here is derived from an EMBL/GenBank/DDBJ whole genome shotgun (WGS) entry which is preliminary data.</text>
</comment>
<accession>A0A835WBG4</accession>
<feature type="region of interest" description="Disordered" evidence="1">
    <location>
        <begin position="20"/>
        <end position="41"/>
    </location>
</feature>
<evidence type="ECO:0000313" key="2">
    <source>
        <dbReference type="EMBL" id="KAG2444240.1"/>
    </source>
</evidence>
<keyword evidence="3" id="KW-1185">Reference proteome</keyword>
<organism evidence="2 3">
    <name type="scientific">Chlamydomonas incerta</name>
    <dbReference type="NCBI Taxonomy" id="51695"/>
    <lineage>
        <taxon>Eukaryota</taxon>
        <taxon>Viridiplantae</taxon>
        <taxon>Chlorophyta</taxon>
        <taxon>core chlorophytes</taxon>
        <taxon>Chlorophyceae</taxon>
        <taxon>CS clade</taxon>
        <taxon>Chlamydomonadales</taxon>
        <taxon>Chlamydomonadaceae</taxon>
        <taxon>Chlamydomonas</taxon>
    </lineage>
</organism>
<dbReference type="AlphaFoldDB" id="A0A835WBG4"/>
<protein>
    <submittedName>
        <fullName evidence="2">Uncharacterized protein</fullName>
    </submittedName>
</protein>
<sequence length="371" mass="37324">MEQHQPKIGSLESWLSDASATCSHAGPAPRSTSPFANQPPQADAFTPPRCVSLTARLGQPPLISLHPADLLCTIRNPCDQCVSSTSGSITSCCATATATASSTSSSCAIDVNHEGTMHRGRPRLYRAHVTASSLPLPAAAGGGLSLESLCSALSSPASHIAMAVTGSSREQHQQQPQQQPHPHAFLHSVSEDCRDASSSSGRACQAAAVVAAAAAPSSLSAVHTAGNASANKADKLLSLRRQMEQLLMPLPDGGDQDDCCAATTTTGPGAGSASTAAAAAGSCSTLQRACALADQRTAAAAREQSAKPMLSVTMAAGVIAAAAAVAAAAPASSAPPLTTRRGLFEGTVRGGEPRNQWVLAPAPVAIVTAAC</sequence>
<gene>
    <name evidence="2" type="ORF">HXX76_000997</name>
</gene>
<name>A0A835WBG4_CHLIN</name>